<dbReference type="EMBL" id="JAIWYP010000011">
    <property type="protein sequence ID" value="KAH3739522.1"/>
    <property type="molecule type" value="Genomic_DNA"/>
</dbReference>
<accession>A0A9D4I0M4</accession>
<gene>
    <name evidence="2" type="ORF">DPMN_046174</name>
</gene>
<feature type="region of interest" description="Disordered" evidence="1">
    <location>
        <begin position="37"/>
        <end position="58"/>
    </location>
</feature>
<reference evidence="2" key="1">
    <citation type="journal article" date="2019" name="bioRxiv">
        <title>The Genome of the Zebra Mussel, Dreissena polymorpha: A Resource for Invasive Species Research.</title>
        <authorList>
            <person name="McCartney M.A."/>
            <person name="Auch B."/>
            <person name="Kono T."/>
            <person name="Mallez S."/>
            <person name="Zhang Y."/>
            <person name="Obille A."/>
            <person name="Becker A."/>
            <person name="Abrahante J.E."/>
            <person name="Garbe J."/>
            <person name="Badalamenti J.P."/>
            <person name="Herman A."/>
            <person name="Mangelson H."/>
            <person name="Liachko I."/>
            <person name="Sullivan S."/>
            <person name="Sone E.D."/>
            <person name="Koren S."/>
            <person name="Silverstein K.A.T."/>
            <person name="Beckman K.B."/>
            <person name="Gohl D.M."/>
        </authorList>
    </citation>
    <scope>NUCLEOTIDE SEQUENCE</scope>
    <source>
        <strain evidence="2">Duluth1</strain>
        <tissue evidence="2">Whole animal</tissue>
    </source>
</reference>
<proteinExistence type="predicted"/>
<dbReference type="Proteomes" id="UP000828390">
    <property type="component" value="Unassembled WGS sequence"/>
</dbReference>
<evidence type="ECO:0000313" key="2">
    <source>
        <dbReference type="EMBL" id="KAH3739522.1"/>
    </source>
</evidence>
<protein>
    <submittedName>
        <fullName evidence="2">Uncharacterized protein</fullName>
    </submittedName>
</protein>
<keyword evidence="3" id="KW-1185">Reference proteome</keyword>
<comment type="caution">
    <text evidence="2">The sequence shown here is derived from an EMBL/GenBank/DDBJ whole genome shotgun (WGS) entry which is preliminary data.</text>
</comment>
<organism evidence="2 3">
    <name type="scientific">Dreissena polymorpha</name>
    <name type="common">Zebra mussel</name>
    <name type="synonym">Mytilus polymorpha</name>
    <dbReference type="NCBI Taxonomy" id="45954"/>
    <lineage>
        <taxon>Eukaryota</taxon>
        <taxon>Metazoa</taxon>
        <taxon>Spiralia</taxon>
        <taxon>Lophotrochozoa</taxon>
        <taxon>Mollusca</taxon>
        <taxon>Bivalvia</taxon>
        <taxon>Autobranchia</taxon>
        <taxon>Heteroconchia</taxon>
        <taxon>Euheterodonta</taxon>
        <taxon>Imparidentia</taxon>
        <taxon>Neoheterodontei</taxon>
        <taxon>Myida</taxon>
        <taxon>Dreissenoidea</taxon>
        <taxon>Dreissenidae</taxon>
        <taxon>Dreissena</taxon>
    </lineage>
</organism>
<sequence>MTVSISVRLGLHSVFWCREVPNVGTSNVHNVDKKEQYTAKSSSRRTFSGTGSDVLARF</sequence>
<dbReference type="AlphaFoldDB" id="A0A9D4I0M4"/>
<name>A0A9D4I0M4_DREPO</name>
<evidence type="ECO:0000313" key="3">
    <source>
        <dbReference type="Proteomes" id="UP000828390"/>
    </source>
</evidence>
<evidence type="ECO:0000256" key="1">
    <source>
        <dbReference type="SAM" id="MobiDB-lite"/>
    </source>
</evidence>
<reference evidence="2" key="2">
    <citation type="submission" date="2020-11" db="EMBL/GenBank/DDBJ databases">
        <authorList>
            <person name="McCartney M.A."/>
            <person name="Auch B."/>
            <person name="Kono T."/>
            <person name="Mallez S."/>
            <person name="Becker A."/>
            <person name="Gohl D.M."/>
            <person name="Silverstein K.A.T."/>
            <person name="Koren S."/>
            <person name="Bechman K.B."/>
            <person name="Herman A."/>
            <person name="Abrahante J.E."/>
            <person name="Garbe J."/>
        </authorList>
    </citation>
    <scope>NUCLEOTIDE SEQUENCE</scope>
    <source>
        <strain evidence="2">Duluth1</strain>
        <tissue evidence="2">Whole animal</tissue>
    </source>
</reference>